<organism evidence="1 2">
    <name type="scientific">Legionella fallonii LLAP-10</name>
    <dbReference type="NCBI Taxonomy" id="1212491"/>
    <lineage>
        <taxon>Bacteria</taxon>
        <taxon>Pseudomonadati</taxon>
        <taxon>Pseudomonadota</taxon>
        <taxon>Gammaproteobacteria</taxon>
        <taxon>Legionellales</taxon>
        <taxon>Legionellaceae</taxon>
        <taxon>Legionella</taxon>
    </lineage>
</organism>
<evidence type="ECO:0000313" key="2">
    <source>
        <dbReference type="Proteomes" id="UP000032430"/>
    </source>
</evidence>
<dbReference type="EMBL" id="LN614827">
    <property type="protein sequence ID" value="CEG56591.1"/>
    <property type="molecule type" value="Genomic_DNA"/>
</dbReference>
<gene>
    <name evidence="1" type="ORF">LFA_1158</name>
</gene>
<dbReference type="HOGENOM" id="CLU_2844452_0_0_6"/>
<name>A0A098G3P3_9GAMM</name>
<reference evidence="2" key="1">
    <citation type="submission" date="2014-09" db="EMBL/GenBank/DDBJ databases">
        <authorList>
            <person name="Gomez-Valero L."/>
        </authorList>
    </citation>
    <scope>NUCLEOTIDE SEQUENCE [LARGE SCALE GENOMIC DNA]</scope>
    <source>
        <strain evidence="2">ATCC700992</strain>
    </source>
</reference>
<dbReference type="AlphaFoldDB" id="A0A098G3P3"/>
<evidence type="ECO:0000313" key="1">
    <source>
        <dbReference type="EMBL" id="CEG56591.1"/>
    </source>
</evidence>
<keyword evidence="2" id="KW-1185">Reference proteome</keyword>
<dbReference type="Proteomes" id="UP000032430">
    <property type="component" value="Chromosome I"/>
</dbReference>
<sequence length="65" mass="7185">MLATECILNGTSTLQELLRCALDDRALHSYLLYSSLSSNHIALSTAKLHANPVPNIQEKYHIPPP</sequence>
<protein>
    <submittedName>
        <fullName evidence="1">Uncharacterized protein</fullName>
    </submittedName>
</protein>
<dbReference type="KEGG" id="lfa:LFA_1158"/>
<accession>A0A098G3P3</accession>
<proteinExistence type="predicted"/>